<feature type="compositionally biased region" description="Basic and acidic residues" evidence="1">
    <location>
        <begin position="66"/>
        <end position="76"/>
    </location>
</feature>
<feature type="compositionally biased region" description="Basic and acidic residues" evidence="1">
    <location>
        <begin position="120"/>
        <end position="143"/>
    </location>
</feature>
<sequence>MTSRSRSDVQIMLTASQSGNSATNAAKDGANSSLVFDAALPEAYATLDTVQKEHAKYNSNQVRNPESQERDADPLKQFDGVSPSEGSMSVAGVTVGSEGGGSGGGVVPDPPSSLSRPRRRFEAKNTLYEDHELPPDSLKHRSL</sequence>
<keyword evidence="3" id="KW-1185">Reference proteome</keyword>
<protein>
    <submittedName>
        <fullName evidence="2">Uncharacterized protein</fullName>
    </submittedName>
</protein>
<evidence type="ECO:0000256" key="1">
    <source>
        <dbReference type="SAM" id="MobiDB-lite"/>
    </source>
</evidence>
<evidence type="ECO:0000313" key="3">
    <source>
        <dbReference type="Proteomes" id="UP001174909"/>
    </source>
</evidence>
<accession>A0AA35RKI5</accession>
<feature type="non-terminal residue" evidence="2">
    <location>
        <position position="143"/>
    </location>
</feature>
<name>A0AA35RKI5_GEOBA</name>
<comment type="caution">
    <text evidence="2">The sequence shown here is derived from an EMBL/GenBank/DDBJ whole genome shotgun (WGS) entry which is preliminary data.</text>
</comment>
<dbReference type="EMBL" id="CASHTH010001122">
    <property type="protein sequence ID" value="CAI8011762.1"/>
    <property type="molecule type" value="Genomic_DNA"/>
</dbReference>
<reference evidence="2" key="1">
    <citation type="submission" date="2023-03" db="EMBL/GenBank/DDBJ databases">
        <authorList>
            <person name="Steffen K."/>
            <person name="Cardenas P."/>
        </authorList>
    </citation>
    <scope>NUCLEOTIDE SEQUENCE</scope>
</reference>
<evidence type="ECO:0000313" key="2">
    <source>
        <dbReference type="EMBL" id="CAI8011762.1"/>
    </source>
</evidence>
<proteinExistence type="predicted"/>
<gene>
    <name evidence="2" type="ORF">GBAR_LOCUS7544</name>
</gene>
<dbReference type="Proteomes" id="UP001174909">
    <property type="component" value="Unassembled WGS sequence"/>
</dbReference>
<feature type="region of interest" description="Disordered" evidence="1">
    <location>
        <begin position="51"/>
        <end position="143"/>
    </location>
</feature>
<dbReference type="AlphaFoldDB" id="A0AA35RKI5"/>
<organism evidence="2 3">
    <name type="scientific">Geodia barretti</name>
    <name type="common">Barrett's horny sponge</name>
    <dbReference type="NCBI Taxonomy" id="519541"/>
    <lineage>
        <taxon>Eukaryota</taxon>
        <taxon>Metazoa</taxon>
        <taxon>Porifera</taxon>
        <taxon>Demospongiae</taxon>
        <taxon>Heteroscleromorpha</taxon>
        <taxon>Tetractinellida</taxon>
        <taxon>Astrophorina</taxon>
        <taxon>Geodiidae</taxon>
        <taxon>Geodia</taxon>
    </lineage>
</organism>
<feature type="compositionally biased region" description="Gly residues" evidence="1">
    <location>
        <begin position="97"/>
        <end position="106"/>
    </location>
</feature>